<accession>U5CXY2</accession>
<name>U5CXY2_AMBTC</name>
<keyword evidence="2" id="KW-1185">Reference proteome</keyword>
<dbReference type="AlphaFoldDB" id="U5CXY2"/>
<dbReference type="Proteomes" id="UP000017836">
    <property type="component" value="Unassembled WGS sequence"/>
</dbReference>
<sequence length="90" mass="10322">GGDRRSGGKAYIGFSSCTAYLRPRFSWTNSIGMRWGQSHKWFIRVEEQRRACLPRRSTNSIIQSLPPNRYHGWSIGSRGMGRGQMQTSTR</sequence>
<evidence type="ECO:0000313" key="1">
    <source>
        <dbReference type="EMBL" id="ERN05002.1"/>
    </source>
</evidence>
<organism evidence="1 2">
    <name type="scientific">Amborella trichopoda</name>
    <dbReference type="NCBI Taxonomy" id="13333"/>
    <lineage>
        <taxon>Eukaryota</taxon>
        <taxon>Viridiplantae</taxon>
        <taxon>Streptophyta</taxon>
        <taxon>Embryophyta</taxon>
        <taxon>Tracheophyta</taxon>
        <taxon>Spermatophyta</taxon>
        <taxon>Magnoliopsida</taxon>
        <taxon>Amborellales</taxon>
        <taxon>Amborellaceae</taxon>
        <taxon>Amborella</taxon>
    </lineage>
</organism>
<proteinExistence type="predicted"/>
<reference evidence="2" key="1">
    <citation type="journal article" date="2013" name="Science">
        <title>The Amborella genome and the evolution of flowering plants.</title>
        <authorList>
            <consortium name="Amborella Genome Project"/>
        </authorList>
    </citation>
    <scope>NUCLEOTIDE SEQUENCE [LARGE SCALE GENOMIC DNA]</scope>
</reference>
<dbReference type="Gramene" id="ERN05002">
    <property type="protein sequence ID" value="ERN05002"/>
    <property type="gene ID" value="AMTR_s05144p00001930"/>
</dbReference>
<feature type="non-terminal residue" evidence="1">
    <location>
        <position position="1"/>
    </location>
</feature>
<dbReference type="HOGENOM" id="CLU_2447098_0_0_1"/>
<evidence type="ECO:0000313" key="2">
    <source>
        <dbReference type="Proteomes" id="UP000017836"/>
    </source>
</evidence>
<protein>
    <submittedName>
        <fullName evidence="1">Uncharacterized protein</fullName>
    </submittedName>
</protein>
<dbReference type="EMBL" id="KI394014">
    <property type="protein sequence ID" value="ERN05002.1"/>
    <property type="molecule type" value="Genomic_DNA"/>
</dbReference>
<gene>
    <name evidence="1" type="ORF">AMTR_s05144p00001930</name>
</gene>